<evidence type="ECO:0000256" key="2">
    <source>
        <dbReference type="ARBA" id="ARBA00010876"/>
    </source>
</evidence>
<dbReference type="InterPro" id="IPR050188">
    <property type="entry name" value="RluA_PseudoU_synthase"/>
</dbReference>
<evidence type="ECO:0000256" key="1">
    <source>
        <dbReference type="ARBA" id="ARBA00000073"/>
    </source>
</evidence>
<evidence type="ECO:0000313" key="9">
    <source>
        <dbReference type="Proteomes" id="UP000186112"/>
    </source>
</evidence>
<dbReference type="EC" id="5.4.99.-" evidence="6"/>
<dbReference type="RefSeq" id="WP_075726161.1">
    <property type="nucleotide sequence ID" value="NZ_LTDM01000017.1"/>
</dbReference>
<dbReference type="GO" id="GO:0000455">
    <property type="term" value="P:enzyme-directed rRNA pseudouridine synthesis"/>
    <property type="evidence" value="ECO:0007669"/>
    <property type="project" value="UniProtKB-ARBA"/>
</dbReference>
<name>A0A1U7M698_TISCR</name>
<evidence type="ECO:0000259" key="7">
    <source>
        <dbReference type="SMART" id="SM00363"/>
    </source>
</evidence>
<evidence type="ECO:0000313" key="8">
    <source>
        <dbReference type="EMBL" id="OLS02811.1"/>
    </source>
</evidence>
<dbReference type="InterPro" id="IPR006224">
    <property type="entry name" value="PsdUridine_synth_RluA-like_CS"/>
</dbReference>
<dbReference type="GO" id="GO:0003723">
    <property type="term" value="F:RNA binding"/>
    <property type="evidence" value="ECO:0007669"/>
    <property type="project" value="UniProtKB-KW"/>
</dbReference>
<dbReference type="Gene3D" id="3.10.290.10">
    <property type="entry name" value="RNA-binding S4 domain"/>
    <property type="match status" value="1"/>
</dbReference>
<keyword evidence="5" id="KW-0694">RNA-binding</keyword>
<comment type="caution">
    <text evidence="8">The sequence shown here is derived from an EMBL/GenBank/DDBJ whole genome shotgun (WGS) entry which is preliminary data.</text>
</comment>
<dbReference type="AlphaFoldDB" id="A0A1U7M698"/>
<proteinExistence type="inferred from homology"/>
<evidence type="ECO:0000256" key="4">
    <source>
        <dbReference type="PIRSR" id="PIRSR606225-1"/>
    </source>
</evidence>
<sequence length="322" mass="37314">MREIEIDKNESEQRLDRFLKKYLSNASTGFIYKMIRKKNIKLNEKRAKPESMIYEGDKVQLYLAEDTIEKFEGDEEEAKSNLNLDIIYEDENIVLINKELGMLSHGRGGEFEENVVDSLISYLIRKGDYVPRIEKTFTPSICNRLDRNTSGLIIGAKNYQSLKLMNEALKSLTVRRFYKTIVKGEVQNEREEKAYLLKDEDRNKVKVSSKDLEGSKEIITRLKPLIVKNGYSLLEVELITGRTHQIRGHLSSLGYPLLGDRKYGSESINKVFKDKYGIENQILHSYRIEFNGLTDIMEYLNGKSFEAPSNTVIKKIQEDLFN</sequence>
<dbReference type="SMART" id="SM00363">
    <property type="entry name" value="S4"/>
    <property type="match status" value="1"/>
</dbReference>
<dbReference type="InterPro" id="IPR020103">
    <property type="entry name" value="PsdUridine_synth_cat_dom_sf"/>
</dbReference>
<feature type="active site" evidence="4">
    <location>
        <position position="146"/>
    </location>
</feature>
<dbReference type="SUPFAM" id="SSF55174">
    <property type="entry name" value="Alpha-L RNA-binding motif"/>
    <property type="match status" value="1"/>
</dbReference>
<gene>
    <name evidence="8" type="primary">rluC</name>
    <name evidence="8" type="ORF">TICRE_12280</name>
</gene>
<dbReference type="PANTHER" id="PTHR21600">
    <property type="entry name" value="MITOCHONDRIAL RNA PSEUDOURIDINE SYNTHASE"/>
    <property type="match status" value="1"/>
</dbReference>
<dbReference type="CDD" id="cd00165">
    <property type="entry name" value="S4"/>
    <property type="match status" value="1"/>
</dbReference>
<dbReference type="CDD" id="cd02869">
    <property type="entry name" value="PseudoU_synth_RluA_like"/>
    <property type="match status" value="1"/>
</dbReference>
<dbReference type="InterPro" id="IPR036986">
    <property type="entry name" value="S4_RNA-bd_sf"/>
</dbReference>
<protein>
    <recommendedName>
        <fullName evidence="6">Pseudouridine synthase</fullName>
        <ecNumber evidence="6">5.4.99.-</ecNumber>
    </recommendedName>
</protein>
<dbReference type="Gene3D" id="3.30.2350.10">
    <property type="entry name" value="Pseudouridine synthase"/>
    <property type="match status" value="1"/>
</dbReference>
<keyword evidence="3 6" id="KW-0413">Isomerase</keyword>
<dbReference type="EMBL" id="LTDM01000017">
    <property type="protein sequence ID" value="OLS02811.1"/>
    <property type="molecule type" value="Genomic_DNA"/>
</dbReference>
<dbReference type="PANTHER" id="PTHR21600:SF83">
    <property type="entry name" value="PSEUDOURIDYLATE SYNTHASE RPUSD4, MITOCHONDRIAL"/>
    <property type="match status" value="1"/>
</dbReference>
<comment type="catalytic activity">
    <reaction evidence="1 6">
        <text>a uridine in RNA = a pseudouridine in RNA</text>
        <dbReference type="Rhea" id="RHEA:48348"/>
        <dbReference type="Rhea" id="RHEA-COMP:12068"/>
        <dbReference type="Rhea" id="RHEA-COMP:12069"/>
        <dbReference type="ChEBI" id="CHEBI:65314"/>
        <dbReference type="ChEBI" id="CHEBI:65315"/>
    </reaction>
</comment>
<dbReference type="PROSITE" id="PS01129">
    <property type="entry name" value="PSI_RLU"/>
    <property type="match status" value="1"/>
</dbReference>
<evidence type="ECO:0000256" key="3">
    <source>
        <dbReference type="ARBA" id="ARBA00023235"/>
    </source>
</evidence>
<accession>A0A1U7M698</accession>
<evidence type="ECO:0000256" key="5">
    <source>
        <dbReference type="PROSITE-ProRule" id="PRU00182"/>
    </source>
</evidence>
<dbReference type="InterPro" id="IPR006225">
    <property type="entry name" value="PsdUridine_synth_RluC/D"/>
</dbReference>
<dbReference type="PROSITE" id="PS50889">
    <property type="entry name" value="S4"/>
    <property type="match status" value="1"/>
</dbReference>
<comment type="function">
    <text evidence="6">Responsible for synthesis of pseudouridine from uracil.</text>
</comment>
<dbReference type="SUPFAM" id="SSF55120">
    <property type="entry name" value="Pseudouridine synthase"/>
    <property type="match status" value="1"/>
</dbReference>
<dbReference type="InterPro" id="IPR002942">
    <property type="entry name" value="S4_RNA-bd"/>
</dbReference>
<comment type="similarity">
    <text evidence="2 6">Belongs to the pseudouridine synthase RluA family.</text>
</comment>
<dbReference type="NCBIfam" id="TIGR00005">
    <property type="entry name" value="rluA_subfam"/>
    <property type="match status" value="1"/>
</dbReference>
<dbReference type="Pfam" id="PF00849">
    <property type="entry name" value="PseudoU_synth_2"/>
    <property type="match status" value="1"/>
</dbReference>
<reference evidence="8 9" key="1">
    <citation type="submission" date="2016-02" db="EMBL/GenBank/DDBJ databases">
        <title>Genome sequence of Tissierella creatinophila DSM 6911.</title>
        <authorList>
            <person name="Poehlein A."/>
            <person name="Daniel R."/>
        </authorList>
    </citation>
    <scope>NUCLEOTIDE SEQUENCE [LARGE SCALE GENOMIC DNA]</scope>
    <source>
        <strain evidence="8 9">DSM 6911</strain>
    </source>
</reference>
<dbReference type="Proteomes" id="UP000186112">
    <property type="component" value="Unassembled WGS sequence"/>
</dbReference>
<dbReference type="OrthoDB" id="9807829at2"/>
<feature type="domain" description="RNA-binding S4" evidence="7">
    <location>
        <begin position="13"/>
        <end position="77"/>
    </location>
</feature>
<organism evidence="8 9">
    <name type="scientific">Tissierella creatinophila DSM 6911</name>
    <dbReference type="NCBI Taxonomy" id="1123403"/>
    <lineage>
        <taxon>Bacteria</taxon>
        <taxon>Bacillati</taxon>
        <taxon>Bacillota</taxon>
        <taxon>Tissierellia</taxon>
        <taxon>Tissierellales</taxon>
        <taxon>Tissierellaceae</taxon>
        <taxon>Tissierella</taxon>
    </lineage>
</organism>
<dbReference type="GO" id="GO:0120159">
    <property type="term" value="F:rRNA pseudouridine synthase activity"/>
    <property type="evidence" value="ECO:0007669"/>
    <property type="project" value="UniProtKB-ARBA"/>
</dbReference>
<evidence type="ECO:0000256" key="6">
    <source>
        <dbReference type="RuleBase" id="RU362028"/>
    </source>
</evidence>
<keyword evidence="9" id="KW-1185">Reference proteome</keyword>
<dbReference type="InterPro" id="IPR006145">
    <property type="entry name" value="PsdUridine_synth_RsuA/RluA"/>
</dbReference>